<dbReference type="Pfam" id="PF12762">
    <property type="entry name" value="DDE_Tnp_IS1595"/>
    <property type="match status" value="1"/>
</dbReference>
<dbReference type="NCBIfam" id="NF033547">
    <property type="entry name" value="transpos_IS1595"/>
    <property type="match status" value="1"/>
</dbReference>
<evidence type="ECO:0000313" key="5">
    <source>
        <dbReference type="Proteomes" id="UP000297429"/>
    </source>
</evidence>
<evidence type="ECO:0000313" key="3">
    <source>
        <dbReference type="EMBL" id="TFB30307.1"/>
    </source>
</evidence>
<gene>
    <name evidence="2" type="ORF">BCL90_5239</name>
    <name evidence="3" type="ORF">E3V97_19260</name>
</gene>
<dbReference type="Proteomes" id="UP000297429">
    <property type="component" value="Unassembled WGS sequence"/>
</dbReference>
<comment type="caution">
    <text evidence="2">The sequence shown here is derived from an EMBL/GenBank/DDBJ whole genome shotgun (WGS) entry which is preliminary data.</text>
</comment>
<dbReference type="InterPro" id="IPR053164">
    <property type="entry name" value="IS1016-like_transposase"/>
</dbReference>
<organism evidence="2 4">
    <name type="scientific">Pedobacter alluvionis</name>
    <dbReference type="NCBI Taxonomy" id="475253"/>
    <lineage>
        <taxon>Bacteria</taxon>
        <taxon>Pseudomonadati</taxon>
        <taxon>Bacteroidota</taxon>
        <taxon>Sphingobacteriia</taxon>
        <taxon>Sphingobacteriales</taxon>
        <taxon>Sphingobacteriaceae</taxon>
        <taxon>Pedobacter</taxon>
    </lineage>
</organism>
<dbReference type="EMBL" id="SOPX01000003">
    <property type="protein sequence ID" value="TFB30307.1"/>
    <property type="molecule type" value="Genomic_DNA"/>
</dbReference>
<dbReference type="OrthoDB" id="9783459at2"/>
<feature type="domain" description="ISXO2-like transposase" evidence="1">
    <location>
        <begin position="131"/>
        <end position="294"/>
    </location>
</feature>
<dbReference type="InterPro" id="IPR024445">
    <property type="entry name" value="Tnp_ISXO2-like"/>
</dbReference>
<protein>
    <submittedName>
        <fullName evidence="3">IS1595 family transposase</fullName>
    </submittedName>
    <submittedName>
        <fullName evidence="2">Transposase-like zinc ribbon protein</fullName>
    </submittedName>
</protein>
<dbReference type="SMART" id="SM01126">
    <property type="entry name" value="DDE_Tnp_IS1595"/>
    <property type="match status" value="1"/>
</dbReference>
<dbReference type="Proteomes" id="UP000273898">
    <property type="component" value="Unassembled WGS sequence"/>
</dbReference>
<reference evidence="3 5" key="2">
    <citation type="submission" date="2019-03" db="EMBL/GenBank/DDBJ databases">
        <authorList>
            <person name="He R.-H."/>
        </authorList>
    </citation>
    <scope>NUCLEOTIDE SEQUENCE [LARGE SCALE GENOMIC DNA]</scope>
    <source>
        <strain evidence="3 5">DSM 19624</strain>
    </source>
</reference>
<evidence type="ECO:0000313" key="2">
    <source>
        <dbReference type="EMBL" id="RLJ69317.1"/>
    </source>
</evidence>
<accession>A0A497XLB2</accession>
<dbReference type="EMBL" id="RCCK01000017">
    <property type="protein sequence ID" value="RLJ69317.1"/>
    <property type="molecule type" value="Genomic_DNA"/>
</dbReference>
<dbReference type="RefSeq" id="WP_121288036.1">
    <property type="nucleotide sequence ID" value="NZ_RCCK01000017.1"/>
</dbReference>
<dbReference type="AlphaFoldDB" id="A0A497XLB2"/>
<dbReference type="PANTHER" id="PTHR47163">
    <property type="entry name" value="DDE_TNP_IS1595 DOMAIN-CONTAINING PROTEIN"/>
    <property type="match status" value="1"/>
</dbReference>
<name>A0A497XLB2_9SPHI</name>
<sequence>MPQDVKFKSILDLLKVFPDEHACHQYLASQRWEGLMKCPHTGCNSEKAYVFKDGIRYKCAECRKIYTAKTGTFMEASKLPTIKWIMAIYLVLHKKGISSIQLSKDIDVCQKTAWFMLQRIRLGLGNTPAQELEGDVIADETFVGGKNKNRHADKKVKQSQGRSFKDKTPVLGLMQTNEYEMIDDKRVISKHSRVMCFVVNDTKASSIQPLVKANVKPGSNFTSDEWHAYSGLNAIYNHQVVDHSRGQYVNELGHTSNAIEGFWGLAKRSIIGIYHKTTRKHLNKYFNEFVFRYNNRNLGAQGQINQVIVQMSCRIKYKDLVA</sequence>
<evidence type="ECO:0000313" key="4">
    <source>
        <dbReference type="Proteomes" id="UP000273898"/>
    </source>
</evidence>
<dbReference type="PANTHER" id="PTHR47163:SF2">
    <property type="entry name" value="SI:DKEY-17M8.2"/>
    <property type="match status" value="1"/>
</dbReference>
<reference evidence="2 4" key="1">
    <citation type="submission" date="2018-10" db="EMBL/GenBank/DDBJ databases">
        <title>Genomic Encyclopedia of Archaeal and Bacterial Type Strains, Phase II (KMG-II): from individual species to whole genera.</title>
        <authorList>
            <person name="Goeker M."/>
        </authorList>
    </citation>
    <scope>NUCLEOTIDE SEQUENCE [LARGE SCALE GENOMIC DNA]</scope>
    <source>
        <strain evidence="2 4">DSM 19624</strain>
    </source>
</reference>
<proteinExistence type="predicted"/>
<dbReference type="Pfam" id="PF12760">
    <property type="entry name" value="Zn_ribbon_IS1595"/>
    <property type="match status" value="1"/>
</dbReference>
<evidence type="ECO:0000259" key="1">
    <source>
        <dbReference type="SMART" id="SM01126"/>
    </source>
</evidence>
<keyword evidence="5" id="KW-1185">Reference proteome</keyword>
<dbReference type="InterPro" id="IPR024442">
    <property type="entry name" value="Transposase_Zn_ribbon"/>
</dbReference>